<feature type="domain" description="HNH nuclease" evidence="2">
    <location>
        <begin position="415"/>
        <end position="467"/>
    </location>
</feature>
<dbReference type="CDD" id="cd00085">
    <property type="entry name" value="HNHc"/>
    <property type="match status" value="1"/>
</dbReference>
<organism evidence="3 4">
    <name type="scientific">Flexivirga caeni</name>
    <dbReference type="NCBI Taxonomy" id="2294115"/>
    <lineage>
        <taxon>Bacteria</taxon>
        <taxon>Bacillati</taxon>
        <taxon>Actinomycetota</taxon>
        <taxon>Actinomycetes</taxon>
        <taxon>Micrococcales</taxon>
        <taxon>Dermacoccaceae</taxon>
        <taxon>Flexivirga</taxon>
    </lineage>
</organism>
<dbReference type="OrthoDB" id="4857724at2"/>
<feature type="region of interest" description="Disordered" evidence="1">
    <location>
        <begin position="296"/>
        <end position="322"/>
    </location>
</feature>
<dbReference type="RefSeq" id="WP_123271613.1">
    <property type="nucleotide sequence ID" value="NZ_RJJQ01000011.1"/>
</dbReference>
<dbReference type="AlphaFoldDB" id="A0A3M9M7V3"/>
<dbReference type="GO" id="GO:0004519">
    <property type="term" value="F:endonuclease activity"/>
    <property type="evidence" value="ECO:0007669"/>
    <property type="project" value="UniProtKB-KW"/>
</dbReference>
<dbReference type="SMART" id="SM00507">
    <property type="entry name" value="HNHc"/>
    <property type="match status" value="1"/>
</dbReference>
<dbReference type="Pfam" id="PF02720">
    <property type="entry name" value="DUF222"/>
    <property type="match status" value="1"/>
</dbReference>
<sequence>MTSNDPGPLVPSEVEVSGVPGGDVSGDPVDSPVTQGESPSSAAPTSPEGPVLARPGASAAPPAVVVPGRGAEILELAREFRAALDEVPGALYQLGEEGLSDLMTQLMGVHVRSSQVATVVVAEAHIRGEVNTSVSASGVQWITSHAVEAGTMVEPRDAKTMAVVAQAYGDRRNAVVADAVREGRCTLAVARAALSNADKVAPVLPTASRDELLGHFLHLDPALGSRGVSALTRMIIAQYAPDTLSAQDAKLEAVETLSWFTTPTGMTRLTAELAPASAAVITSAILALSAPKPVPCDDGGDSGTGASGSGSATVRDERTPGKRRADALTELITAAAKVVSGDATPTGAGATALITMNLGTLTEGVGHAQAVATGDILDAGAARRIACDAQVIPIVLGARSEPLDVGRKERLVTKGLRTAVITRDHGCTLPGCDRPPGMCEVHHVNPWWAGGETCLLNSAMLCAFHHHLVHRLGLLAAVTAAGVCWDLTPGRMPTPDAA</sequence>
<dbReference type="InterPro" id="IPR003615">
    <property type="entry name" value="HNH_nuc"/>
</dbReference>
<evidence type="ECO:0000259" key="2">
    <source>
        <dbReference type="SMART" id="SM00507"/>
    </source>
</evidence>
<keyword evidence="3" id="KW-0378">Hydrolase</keyword>
<evidence type="ECO:0000313" key="4">
    <source>
        <dbReference type="Proteomes" id="UP000271678"/>
    </source>
</evidence>
<dbReference type="InterPro" id="IPR003870">
    <property type="entry name" value="DUF222"/>
</dbReference>
<keyword evidence="3" id="KW-0540">Nuclease</keyword>
<comment type="caution">
    <text evidence="3">The sequence shown here is derived from an EMBL/GenBank/DDBJ whole genome shotgun (WGS) entry which is preliminary data.</text>
</comment>
<protein>
    <submittedName>
        <fullName evidence="3">HNH endonuclease</fullName>
    </submittedName>
</protein>
<keyword evidence="3" id="KW-0255">Endonuclease</keyword>
<evidence type="ECO:0000313" key="3">
    <source>
        <dbReference type="EMBL" id="RNI21297.1"/>
    </source>
</evidence>
<dbReference type="EMBL" id="RJJQ01000011">
    <property type="protein sequence ID" value="RNI21297.1"/>
    <property type="molecule type" value="Genomic_DNA"/>
</dbReference>
<feature type="region of interest" description="Disordered" evidence="1">
    <location>
        <begin position="1"/>
        <end position="63"/>
    </location>
</feature>
<proteinExistence type="predicted"/>
<reference evidence="3 4" key="1">
    <citation type="submission" date="2018-11" db="EMBL/GenBank/DDBJ databases">
        <title>Draft genome of Simplicispira Flexivirga sp. BO-16.</title>
        <authorList>
            <person name="Im W.T."/>
        </authorList>
    </citation>
    <scope>NUCLEOTIDE SEQUENCE [LARGE SCALE GENOMIC DNA]</scope>
    <source>
        <strain evidence="3 4">BO-16</strain>
    </source>
</reference>
<dbReference type="Proteomes" id="UP000271678">
    <property type="component" value="Unassembled WGS sequence"/>
</dbReference>
<evidence type="ECO:0000256" key="1">
    <source>
        <dbReference type="SAM" id="MobiDB-lite"/>
    </source>
</evidence>
<accession>A0A3M9M7V3</accession>
<name>A0A3M9M7V3_9MICO</name>
<feature type="compositionally biased region" description="Low complexity" evidence="1">
    <location>
        <begin position="25"/>
        <end position="63"/>
    </location>
</feature>
<keyword evidence="4" id="KW-1185">Reference proteome</keyword>
<gene>
    <name evidence="3" type="ORF">EFY87_11420</name>
</gene>